<feature type="compositionally biased region" description="Polar residues" evidence="2">
    <location>
        <begin position="1"/>
        <end position="11"/>
    </location>
</feature>
<feature type="compositionally biased region" description="Low complexity" evidence="2">
    <location>
        <begin position="231"/>
        <end position="242"/>
    </location>
</feature>
<name>A0AAE0BHT0_9CHLO</name>
<protein>
    <submittedName>
        <fullName evidence="3">Uncharacterized protein</fullName>
    </submittedName>
</protein>
<feature type="compositionally biased region" description="Polar residues" evidence="2">
    <location>
        <begin position="464"/>
        <end position="482"/>
    </location>
</feature>
<evidence type="ECO:0000256" key="2">
    <source>
        <dbReference type="SAM" id="MobiDB-lite"/>
    </source>
</evidence>
<reference evidence="3 4" key="1">
    <citation type="journal article" date="2015" name="Genome Biol. Evol.">
        <title>Comparative Genomics of a Bacterivorous Green Alga Reveals Evolutionary Causalities and Consequences of Phago-Mixotrophic Mode of Nutrition.</title>
        <authorList>
            <person name="Burns J.A."/>
            <person name="Paasch A."/>
            <person name="Narechania A."/>
            <person name="Kim E."/>
        </authorList>
    </citation>
    <scope>NUCLEOTIDE SEQUENCE [LARGE SCALE GENOMIC DNA]</scope>
    <source>
        <strain evidence="3 4">PLY_AMNH</strain>
    </source>
</reference>
<dbReference type="Proteomes" id="UP001190700">
    <property type="component" value="Unassembled WGS sequence"/>
</dbReference>
<evidence type="ECO:0000313" key="3">
    <source>
        <dbReference type="EMBL" id="KAK3236876.1"/>
    </source>
</evidence>
<feature type="compositionally biased region" description="Basic and acidic residues" evidence="2">
    <location>
        <begin position="74"/>
        <end position="83"/>
    </location>
</feature>
<feature type="region of interest" description="Disordered" evidence="2">
    <location>
        <begin position="1"/>
        <end position="178"/>
    </location>
</feature>
<keyword evidence="4" id="KW-1185">Reference proteome</keyword>
<dbReference type="AlphaFoldDB" id="A0AAE0BHT0"/>
<keyword evidence="1" id="KW-0175">Coiled coil</keyword>
<feature type="coiled-coil region" evidence="1">
    <location>
        <begin position="904"/>
        <end position="938"/>
    </location>
</feature>
<organism evidence="3 4">
    <name type="scientific">Cymbomonas tetramitiformis</name>
    <dbReference type="NCBI Taxonomy" id="36881"/>
    <lineage>
        <taxon>Eukaryota</taxon>
        <taxon>Viridiplantae</taxon>
        <taxon>Chlorophyta</taxon>
        <taxon>Pyramimonadophyceae</taxon>
        <taxon>Pyramimonadales</taxon>
        <taxon>Pyramimonadaceae</taxon>
        <taxon>Cymbomonas</taxon>
    </lineage>
</organism>
<feature type="region of interest" description="Disordered" evidence="2">
    <location>
        <begin position="228"/>
        <end position="312"/>
    </location>
</feature>
<accession>A0AAE0BHT0</accession>
<feature type="region of interest" description="Disordered" evidence="2">
    <location>
        <begin position="992"/>
        <end position="1013"/>
    </location>
</feature>
<dbReference type="EMBL" id="LGRX02034792">
    <property type="protein sequence ID" value="KAK3236876.1"/>
    <property type="molecule type" value="Genomic_DNA"/>
</dbReference>
<comment type="caution">
    <text evidence="3">The sequence shown here is derived from an EMBL/GenBank/DDBJ whole genome shotgun (WGS) entry which is preliminary data.</text>
</comment>
<feature type="compositionally biased region" description="Polar residues" evidence="2">
    <location>
        <begin position="165"/>
        <end position="176"/>
    </location>
</feature>
<sequence>MGCAASSQSYESPIAAGEWGAPPVEEPQSAAKDSVPALPALPSPRSENETYLKVAFPNSYAAGEESPRSIPSSRRSDPDERPNPEISPKQSVLPSMFGKSQAEALTESDPVGPDGASVTKDLFWQNVNKTKSSYPEDKPTEVEPEVAATPEPLEAEPSDPFGINTELSTPRNTEPESYTAAGDYEMAIMARIDDLSRCGSPAVFSRPSSPEVKGAALSAALGNTFAQAGGSSTIAAEESTSTVKEPASPLAQRRPASAEQENPSELPPAPPLEFSVGLPVPAWGQPQMPASTGKPPLHPGDSTGSEVPLPRDVKNGMPVFKEDEISLFGDTPRQGGASDHSEELGDDFLMAPGQMMSADERAWLESMGNGEPGIAEAESGLCEPKPPGEAKLWMSGSPMVERPLTEPAWRGPPMRPQTPQQRGLGNHIPEMVEPATDDLTHRPKGWNTDRPQSVPLIPRHDRSTLSSRNAERANTSSTNQTGRRVKMASAAYIPSATQTIKGRPGSAFMLVNISRENEKEIPQCWSNTSQMEELRQSEARITWLESEIERQSEEISFETMERNVYIEQLKALLNDTMMATQTAVEDRTILQENNDMLEDSQKEIRDRQDLQSTLEGEMEDFNKQRIGLLEMSAKVDAAEADRLQTKHDLKFFSDNLQLLKARSAQLDLTGKETMRMCHERMLSQTGDQVIWKGGWKEIHGYLGAYPDATLQDVLVPGASSLAAERELCNVISSILGLGTSTYITRLIASGRPSQDAPFHMDMEYYTACNECRDLIGQKLVPGIGVVRDFCFERGFPFTSQVLHDDYRVHFLGKLGEDTNTTEAQRALRKPGAFVALPIRMENVTLAVLCVDTCNRHRVMQTVSPEQQGIIEVGAECILRIFRLVVARGGNMYEGRPSSEMPRPLTDYEKDLLQLHGKLMELEDMLRKCNEILQEAGSKRYMFEMQTYKEPPGKLLELWMAIFVLVSAAPACPNWSNALERWPRKCRTCASLSGPAVSQSGGSDSGQSSDIPRS</sequence>
<proteinExistence type="predicted"/>
<evidence type="ECO:0000313" key="4">
    <source>
        <dbReference type="Proteomes" id="UP001190700"/>
    </source>
</evidence>
<feature type="compositionally biased region" description="Low complexity" evidence="2">
    <location>
        <begin position="997"/>
        <end position="1013"/>
    </location>
</feature>
<gene>
    <name evidence="3" type="ORF">CYMTET_53011</name>
</gene>
<feature type="region of interest" description="Disordered" evidence="2">
    <location>
        <begin position="439"/>
        <end position="484"/>
    </location>
</feature>
<evidence type="ECO:0000256" key="1">
    <source>
        <dbReference type="SAM" id="Coils"/>
    </source>
</evidence>